<dbReference type="EMBL" id="JAHRIN010051207">
    <property type="protein sequence ID" value="MEQ2209334.1"/>
    <property type="molecule type" value="Genomic_DNA"/>
</dbReference>
<reference evidence="4 5" key="1">
    <citation type="submission" date="2021-06" db="EMBL/GenBank/DDBJ databases">
        <authorList>
            <person name="Palmer J.M."/>
        </authorList>
    </citation>
    <scope>NUCLEOTIDE SEQUENCE [LARGE SCALE GENOMIC DNA]</scope>
    <source>
        <strain evidence="4 5">XC_2019</strain>
        <tissue evidence="4">Muscle</tissue>
    </source>
</reference>
<keyword evidence="3" id="KW-1133">Transmembrane helix</keyword>
<name>A0ABV0RMC5_9TELE</name>
<organism evidence="4 5">
    <name type="scientific">Xenoophorus captivus</name>
    <dbReference type="NCBI Taxonomy" id="1517983"/>
    <lineage>
        <taxon>Eukaryota</taxon>
        <taxon>Metazoa</taxon>
        <taxon>Chordata</taxon>
        <taxon>Craniata</taxon>
        <taxon>Vertebrata</taxon>
        <taxon>Euteleostomi</taxon>
        <taxon>Actinopterygii</taxon>
        <taxon>Neopterygii</taxon>
        <taxon>Teleostei</taxon>
        <taxon>Neoteleostei</taxon>
        <taxon>Acanthomorphata</taxon>
        <taxon>Ovalentaria</taxon>
        <taxon>Atherinomorphae</taxon>
        <taxon>Cyprinodontiformes</taxon>
        <taxon>Goodeidae</taxon>
        <taxon>Xenoophorus</taxon>
    </lineage>
</organism>
<dbReference type="SUPFAM" id="SSF51366">
    <property type="entry name" value="Ribulose-phoshate binding barrel"/>
    <property type="match status" value="1"/>
</dbReference>
<sequence length="178" mass="19493">MLRLGILRVSLPRLHADPTNNRHSMAYSAKIGPSILSSDLSCLGSECVRMMECGADYLHLDVMDGSVCPGRAPHAHDGVPAGAVGEAHGCSRSQPVHLPFRSHHQSWKPHQGDKGERDEGETCLQIICVVQVGSIMVFLPQILLLVTVVNFLFADRLLKTHSVLPETRAQPVDFNSHF</sequence>
<keyword evidence="3" id="KW-0812">Transmembrane</keyword>
<gene>
    <name evidence="4" type="ORF">XENOCAPTIV_028698</name>
</gene>
<keyword evidence="2" id="KW-0413">Isomerase</keyword>
<keyword evidence="1" id="KW-0479">Metal-binding</keyword>
<dbReference type="InterPro" id="IPR013785">
    <property type="entry name" value="Aldolase_TIM"/>
</dbReference>
<proteinExistence type="predicted"/>
<keyword evidence="5" id="KW-1185">Reference proteome</keyword>
<comment type="caution">
    <text evidence="4">The sequence shown here is derived from an EMBL/GenBank/DDBJ whole genome shotgun (WGS) entry which is preliminary data.</text>
</comment>
<protein>
    <recommendedName>
        <fullName evidence="6">Ribulose-phosphate 3-epimerase</fullName>
    </recommendedName>
</protein>
<evidence type="ECO:0000313" key="4">
    <source>
        <dbReference type="EMBL" id="MEQ2209334.1"/>
    </source>
</evidence>
<keyword evidence="3" id="KW-0472">Membrane</keyword>
<feature type="transmembrane region" description="Helical" evidence="3">
    <location>
        <begin position="132"/>
        <end position="153"/>
    </location>
</feature>
<dbReference type="InterPro" id="IPR011060">
    <property type="entry name" value="RibuloseP-bd_barrel"/>
</dbReference>
<evidence type="ECO:0000256" key="2">
    <source>
        <dbReference type="ARBA" id="ARBA00023235"/>
    </source>
</evidence>
<evidence type="ECO:0000256" key="3">
    <source>
        <dbReference type="SAM" id="Phobius"/>
    </source>
</evidence>
<dbReference type="Pfam" id="PF00834">
    <property type="entry name" value="Ribul_P_3_epim"/>
    <property type="match status" value="1"/>
</dbReference>
<evidence type="ECO:0000313" key="5">
    <source>
        <dbReference type="Proteomes" id="UP001434883"/>
    </source>
</evidence>
<dbReference type="Gene3D" id="3.20.20.70">
    <property type="entry name" value="Aldolase class I"/>
    <property type="match status" value="1"/>
</dbReference>
<dbReference type="InterPro" id="IPR000056">
    <property type="entry name" value="Ribul_P_3_epim-like"/>
</dbReference>
<accession>A0ABV0RMC5</accession>
<dbReference type="Proteomes" id="UP001434883">
    <property type="component" value="Unassembled WGS sequence"/>
</dbReference>
<evidence type="ECO:0008006" key="6">
    <source>
        <dbReference type="Google" id="ProtNLM"/>
    </source>
</evidence>
<evidence type="ECO:0000256" key="1">
    <source>
        <dbReference type="ARBA" id="ARBA00022723"/>
    </source>
</evidence>